<evidence type="ECO:0000313" key="1">
    <source>
        <dbReference type="EMBL" id="EHJ60221.1"/>
    </source>
</evidence>
<dbReference type="EMBL" id="AGFM01000041">
    <property type="protein sequence ID" value="EHJ60221.1"/>
    <property type="molecule type" value="Genomic_DNA"/>
</dbReference>
<protein>
    <submittedName>
        <fullName evidence="1">Uncharacterized protein</fullName>
    </submittedName>
</protein>
<accession>G6EEP0</accession>
<sequence length="50" mass="5386">MKIGSGADKRLISAVIEAFRSDPVLENAYGWGAPRNDQERGAIGAISKLR</sequence>
<gene>
    <name evidence="1" type="ORF">NSU_2811</name>
</gene>
<dbReference type="Proteomes" id="UP000004030">
    <property type="component" value="Unassembled WGS sequence"/>
</dbReference>
<proteinExistence type="predicted"/>
<dbReference type="AlphaFoldDB" id="G6EEP0"/>
<name>G6EEP0_9SPHN</name>
<keyword evidence="2" id="KW-1185">Reference proteome</keyword>
<reference evidence="1 2" key="1">
    <citation type="journal article" date="2012" name="J. Bacteriol.">
        <title>Genome sequence of benzo(a)pyrene-degrading bacterium Novosphingobium pentaromativorans US6-1.</title>
        <authorList>
            <person name="Luo Y.R."/>
            <person name="Kang S.G."/>
            <person name="Kim S.J."/>
            <person name="Kim M.R."/>
            <person name="Li N."/>
            <person name="Lee J.H."/>
            <person name="Kwon K.K."/>
        </authorList>
    </citation>
    <scope>NUCLEOTIDE SEQUENCE [LARGE SCALE GENOMIC DNA]</scope>
    <source>
        <strain evidence="1 2">US6-1</strain>
    </source>
</reference>
<organism evidence="1 2">
    <name type="scientific">Novosphingobium pentaromativorans US6-1</name>
    <dbReference type="NCBI Taxonomy" id="1088721"/>
    <lineage>
        <taxon>Bacteria</taxon>
        <taxon>Pseudomonadati</taxon>
        <taxon>Pseudomonadota</taxon>
        <taxon>Alphaproteobacteria</taxon>
        <taxon>Sphingomonadales</taxon>
        <taxon>Sphingomonadaceae</taxon>
        <taxon>Novosphingobium</taxon>
    </lineage>
</organism>
<evidence type="ECO:0000313" key="2">
    <source>
        <dbReference type="Proteomes" id="UP000004030"/>
    </source>
</evidence>
<comment type="caution">
    <text evidence="1">The sequence shown here is derived from an EMBL/GenBank/DDBJ whole genome shotgun (WGS) entry which is preliminary data.</text>
</comment>
<dbReference type="PATRIC" id="fig|1088721.3.peg.2777"/>